<keyword evidence="6 10" id="KW-0472">Membrane</keyword>
<dbReference type="PROSITE" id="PS50262">
    <property type="entry name" value="G_PROTEIN_RECEP_F1_2"/>
    <property type="match status" value="1"/>
</dbReference>
<evidence type="ECO:0000256" key="7">
    <source>
        <dbReference type="ARBA" id="ARBA00023170"/>
    </source>
</evidence>
<dbReference type="InterPro" id="IPR017452">
    <property type="entry name" value="GPCR_Rhodpsn_7TM"/>
</dbReference>
<keyword evidence="7 9" id="KW-0675">Receptor</keyword>
<evidence type="ECO:0000256" key="2">
    <source>
        <dbReference type="ARBA" id="ARBA00022475"/>
    </source>
</evidence>
<evidence type="ECO:0000256" key="5">
    <source>
        <dbReference type="ARBA" id="ARBA00023040"/>
    </source>
</evidence>
<dbReference type="PROSITE" id="PS00237">
    <property type="entry name" value="G_PROTEIN_RECEP_F1_1"/>
    <property type="match status" value="1"/>
</dbReference>
<feature type="transmembrane region" description="Helical" evidence="10">
    <location>
        <begin position="15"/>
        <end position="43"/>
    </location>
</feature>
<evidence type="ECO:0000259" key="11">
    <source>
        <dbReference type="PROSITE" id="PS50262"/>
    </source>
</evidence>
<organism evidence="12 13">
    <name type="scientific">Strongylocentrotus purpuratus</name>
    <name type="common">Purple sea urchin</name>
    <dbReference type="NCBI Taxonomy" id="7668"/>
    <lineage>
        <taxon>Eukaryota</taxon>
        <taxon>Metazoa</taxon>
        <taxon>Echinodermata</taxon>
        <taxon>Eleutherozoa</taxon>
        <taxon>Echinozoa</taxon>
        <taxon>Echinoidea</taxon>
        <taxon>Euechinoidea</taxon>
        <taxon>Echinacea</taxon>
        <taxon>Camarodonta</taxon>
        <taxon>Echinidea</taxon>
        <taxon>Strongylocentrotidae</taxon>
        <taxon>Strongylocentrotus</taxon>
    </lineage>
</organism>
<evidence type="ECO:0000256" key="4">
    <source>
        <dbReference type="ARBA" id="ARBA00022989"/>
    </source>
</evidence>
<dbReference type="GO" id="GO:0030425">
    <property type="term" value="C:dendrite"/>
    <property type="evidence" value="ECO:0000318"/>
    <property type="project" value="GO_Central"/>
</dbReference>
<dbReference type="InterPro" id="IPR000276">
    <property type="entry name" value="GPCR_Rhodpsn"/>
</dbReference>
<dbReference type="FunCoup" id="A0A7M7GGN4">
    <property type="interactions" value="301"/>
</dbReference>
<comment type="similarity">
    <text evidence="9">Belongs to the G-protein coupled receptor 1 family.</text>
</comment>
<feature type="transmembrane region" description="Helical" evidence="10">
    <location>
        <begin position="184"/>
        <end position="207"/>
    </location>
</feature>
<dbReference type="AlphaFoldDB" id="A0A7M7GGN4"/>
<dbReference type="PANTHER" id="PTHR24248:SF120">
    <property type="entry name" value="G-PROTEIN COUPLED RECEPTORS FAMILY 1 PROFILE DOMAIN-CONTAINING PROTEIN"/>
    <property type="match status" value="1"/>
</dbReference>
<comment type="subcellular location">
    <subcellularLocation>
        <location evidence="1">Cell membrane</location>
        <topology evidence="1">Multi-pass membrane protein</topology>
    </subcellularLocation>
</comment>
<accession>A0A7M7GGN4</accession>
<dbReference type="GO" id="GO:0005886">
    <property type="term" value="C:plasma membrane"/>
    <property type="evidence" value="ECO:0000318"/>
    <property type="project" value="GO_Central"/>
</dbReference>
<feature type="transmembrane region" description="Helical" evidence="10">
    <location>
        <begin position="94"/>
        <end position="114"/>
    </location>
</feature>
<dbReference type="PRINTS" id="PR00237">
    <property type="entry name" value="GPCRRHODOPSN"/>
</dbReference>
<keyword evidence="13" id="KW-1185">Reference proteome</keyword>
<dbReference type="SUPFAM" id="SSF81321">
    <property type="entry name" value="Family A G protein-coupled receptor-like"/>
    <property type="match status" value="1"/>
</dbReference>
<feature type="domain" description="G-protein coupled receptors family 1 profile" evidence="11">
    <location>
        <begin position="34"/>
        <end position="356"/>
    </location>
</feature>
<feature type="transmembrane region" description="Helical" evidence="10">
    <location>
        <begin position="300"/>
        <end position="318"/>
    </location>
</feature>
<dbReference type="OrthoDB" id="10071887at2759"/>
<dbReference type="Pfam" id="PF00001">
    <property type="entry name" value="7tm_1"/>
    <property type="match status" value="1"/>
</dbReference>
<evidence type="ECO:0000256" key="9">
    <source>
        <dbReference type="RuleBase" id="RU000688"/>
    </source>
</evidence>
<dbReference type="Proteomes" id="UP000007110">
    <property type="component" value="Unassembled WGS sequence"/>
</dbReference>
<dbReference type="GO" id="GO:0016907">
    <property type="term" value="F:G protein-coupled acetylcholine receptor activity"/>
    <property type="evidence" value="ECO:0000318"/>
    <property type="project" value="GO_Central"/>
</dbReference>
<dbReference type="GO" id="GO:0007268">
    <property type="term" value="P:chemical synaptic transmission"/>
    <property type="evidence" value="ECO:0000318"/>
    <property type="project" value="GO_Central"/>
</dbReference>
<dbReference type="GO" id="GO:0007187">
    <property type="term" value="P:G protein-coupled receptor signaling pathway, coupled to cyclic nucleotide second messenger"/>
    <property type="evidence" value="ECO:0000318"/>
    <property type="project" value="GO_Central"/>
</dbReference>
<evidence type="ECO:0000256" key="1">
    <source>
        <dbReference type="ARBA" id="ARBA00004651"/>
    </source>
</evidence>
<dbReference type="EnsemblMetazoa" id="XM_003725084">
    <property type="protein sequence ID" value="XP_003725132"/>
    <property type="gene ID" value="LOC100889819"/>
</dbReference>
<evidence type="ECO:0000313" key="13">
    <source>
        <dbReference type="Proteomes" id="UP000007110"/>
    </source>
</evidence>
<keyword evidence="3 9" id="KW-0812">Transmembrane</keyword>
<dbReference type="KEGG" id="spu:100889819"/>
<evidence type="ECO:0000313" key="12">
    <source>
        <dbReference type="EnsemblMetazoa" id="XP_003725132"/>
    </source>
</evidence>
<dbReference type="PANTHER" id="PTHR24248">
    <property type="entry name" value="ADRENERGIC RECEPTOR-RELATED G-PROTEIN COUPLED RECEPTOR"/>
    <property type="match status" value="1"/>
</dbReference>
<reference evidence="13" key="1">
    <citation type="submission" date="2015-02" db="EMBL/GenBank/DDBJ databases">
        <title>Genome sequencing for Strongylocentrotus purpuratus.</title>
        <authorList>
            <person name="Murali S."/>
            <person name="Liu Y."/>
            <person name="Vee V."/>
            <person name="English A."/>
            <person name="Wang M."/>
            <person name="Skinner E."/>
            <person name="Han Y."/>
            <person name="Muzny D.M."/>
            <person name="Worley K.C."/>
            <person name="Gibbs R.A."/>
        </authorList>
    </citation>
    <scope>NUCLEOTIDE SEQUENCE</scope>
</reference>
<keyword evidence="8 9" id="KW-0807">Transducer</keyword>
<dbReference type="GeneID" id="100889819"/>
<reference evidence="12" key="2">
    <citation type="submission" date="2021-01" db="UniProtKB">
        <authorList>
            <consortium name="EnsemblMetazoa"/>
        </authorList>
    </citation>
    <scope>IDENTIFICATION</scope>
</reference>
<dbReference type="GO" id="GO:0007197">
    <property type="term" value="P:adenylate cyclase-inhibiting G protein-coupled acetylcholine receptor signaling pathway"/>
    <property type="evidence" value="ECO:0000318"/>
    <property type="project" value="GO_Central"/>
</dbReference>
<protein>
    <recommendedName>
        <fullName evidence="11">G-protein coupled receptors family 1 profile domain-containing protein</fullName>
    </recommendedName>
</protein>
<evidence type="ECO:0000256" key="8">
    <source>
        <dbReference type="ARBA" id="ARBA00023224"/>
    </source>
</evidence>
<feature type="transmembrane region" description="Helical" evidence="10">
    <location>
        <begin position="135"/>
        <end position="157"/>
    </location>
</feature>
<feature type="transmembrane region" description="Helical" evidence="10">
    <location>
        <begin position="55"/>
        <end position="74"/>
    </location>
</feature>
<keyword evidence="4 10" id="KW-1133">Transmembrane helix</keyword>
<name>A0A7M7GGN4_STRPU</name>
<dbReference type="GO" id="GO:0045202">
    <property type="term" value="C:synapse"/>
    <property type="evidence" value="ECO:0000318"/>
    <property type="project" value="GO_Central"/>
</dbReference>
<keyword evidence="5 9" id="KW-0297">G-protein coupled receptor</keyword>
<dbReference type="RefSeq" id="XP_003725132.2">
    <property type="nucleotide sequence ID" value="XM_003725084.3"/>
</dbReference>
<dbReference type="OMA" id="VTEVLAW"/>
<sequence>MVMNTTGNQPLHSHAGLVIISLIVAAIITVTVVGNIFVILAYCRDPRIREKVANLLILNLAITDLIVGVFSLIFNFSRFIHRFWPYGEIVCKLWTILDFTVCWMSIITIVLISWDRYTLVRLGIGYKAYQTKKRVGLILISCWIIVVIYWSLIAFTWGPIKGMKAIHYDTTCRMEFNYTRFAPLFINLIPFSILLSIAIVMNVSVYINIYNRSKGINSPYSNRKPPTQPIEQCTTESSCRYTPSEGSAFLEQADEVKPPNTMKATNEPVGSRPERRVPDYSEIARSMKKEKMTLARHRKAAIVLTILTGCFTLFWLPYKIMTVVFSLCGSDCVSDALWEVTEVLAWCNSTINPVIYAAFSVRYRKNFRYFLQLDRCKCDARK</sequence>
<dbReference type="Gene3D" id="1.20.1070.10">
    <property type="entry name" value="Rhodopsin 7-helix transmembrane proteins"/>
    <property type="match status" value="1"/>
</dbReference>
<keyword evidence="2" id="KW-1003">Cell membrane</keyword>
<dbReference type="SMART" id="SM01381">
    <property type="entry name" value="7TM_GPCR_Srsx"/>
    <property type="match status" value="1"/>
</dbReference>
<evidence type="ECO:0000256" key="3">
    <source>
        <dbReference type="ARBA" id="ARBA00022692"/>
    </source>
</evidence>
<evidence type="ECO:0000256" key="6">
    <source>
        <dbReference type="ARBA" id="ARBA00023136"/>
    </source>
</evidence>
<proteinExistence type="inferred from homology"/>
<dbReference type="InParanoid" id="A0A7M7GGN4"/>
<evidence type="ECO:0000256" key="10">
    <source>
        <dbReference type="SAM" id="Phobius"/>
    </source>
</evidence>